<organism evidence="2 3">
    <name type="scientific">Araneus ventricosus</name>
    <name type="common">Orbweaver spider</name>
    <name type="synonym">Epeira ventricosa</name>
    <dbReference type="NCBI Taxonomy" id="182803"/>
    <lineage>
        <taxon>Eukaryota</taxon>
        <taxon>Metazoa</taxon>
        <taxon>Ecdysozoa</taxon>
        <taxon>Arthropoda</taxon>
        <taxon>Chelicerata</taxon>
        <taxon>Arachnida</taxon>
        <taxon>Araneae</taxon>
        <taxon>Araneomorphae</taxon>
        <taxon>Entelegynae</taxon>
        <taxon>Araneoidea</taxon>
        <taxon>Araneidae</taxon>
        <taxon>Araneus</taxon>
    </lineage>
</organism>
<feature type="region of interest" description="Disordered" evidence="1">
    <location>
        <begin position="70"/>
        <end position="131"/>
    </location>
</feature>
<keyword evidence="3" id="KW-1185">Reference proteome</keyword>
<evidence type="ECO:0000313" key="3">
    <source>
        <dbReference type="Proteomes" id="UP000499080"/>
    </source>
</evidence>
<name>A0A4Y2WL61_ARAVE</name>
<dbReference type="Proteomes" id="UP000499080">
    <property type="component" value="Unassembled WGS sequence"/>
</dbReference>
<dbReference type="AlphaFoldDB" id="A0A4Y2WL61"/>
<gene>
    <name evidence="2" type="ORF">AVEN_76958_1</name>
</gene>
<proteinExistence type="predicted"/>
<sequence>MIRNRGRRQRRGLLIGRSGVRDPVLSAIRPAYELYIRRAWGPLHAKLYVVVKHPPDGVVRKFGEVVPAKVSSSDRSSKLRGASQDIPRVASKRGGRSGLVVRSRPRDRRVAGSKSDSTEDPQSMGPAARQIIRRGQMSSRWCGVEVWRRGASSGVVLVI</sequence>
<evidence type="ECO:0000313" key="2">
    <source>
        <dbReference type="EMBL" id="GBO38253.1"/>
    </source>
</evidence>
<reference evidence="2 3" key="1">
    <citation type="journal article" date="2019" name="Sci. Rep.">
        <title>Orb-weaving spider Araneus ventricosus genome elucidates the spidroin gene catalogue.</title>
        <authorList>
            <person name="Kono N."/>
            <person name="Nakamura H."/>
            <person name="Ohtoshi R."/>
            <person name="Moran D.A.P."/>
            <person name="Shinohara A."/>
            <person name="Yoshida Y."/>
            <person name="Fujiwara M."/>
            <person name="Mori M."/>
            <person name="Tomita M."/>
            <person name="Arakawa K."/>
        </authorList>
    </citation>
    <scope>NUCLEOTIDE SEQUENCE [LARGE SCALE GENOMIC DNA]</scope>
</reference>
<accession>A0A4Y2WL61</accession>
<protein>
    <submittedName>
        <fullName evidence="2">Uncharacterized protein</fullName>
    </submittedName>
</protein>
<dbReference type="EMBL" id="BGPR01062908">
    <property type="protein sequence ID" value="GBO38253.1"/>
    <property type="molecule type" value="Genomic_DNA"/>
</dbReference>
<evidence type="ECO:0000256" key="1">
    <source>
        <dbReference type="SAM" id="MobiDB-lite"/>
    </source>
</evidence>
<comment type="caution">
    <text evidence="2">The sequence shown here is derived from an EMBL/GenBank/DDBJ whole genome shotgun (WGS) entry which is preliminary data.</text>
</comment>